<dbReference type="VEuPathDB" id="FungiDB:FUN_009572"/>
<accession>A0A2N1MME3</accession>
<feature type="non-terminal residue" evidence="1">
    <location>
        <position position="576"/>
    </location>
</feature>
<dbReference type="Proteomes" id="UP000233469">
    <property type="component" value="Unassembled WGS sequence"/>
</dbReference>
<reference evidence="1 2" key="1">
    <citation type="submission" date="2016-04" db="EMBL/GenBank/DDBJ databases">
        <title>Genome analyses suggest a sexual origin of heterokaryosis in a supposedly ancient asexual fungus.</title>
        <authorList>
            <person name="Ropars J."/>
            <person name="Sedzielewska K."/>
            <person name="Noel J."/>
            <person name="Charron P."/>
            <person name="Farinelli L."/>
            <person name="Marton T."/>
            <person name="Kruger M."/>
            <person name="Pelin A."/>
            <person name="Brachmann A."/>
            <person name="Corradi N."/>
        </authorList>
    </citation>
    <scope>NUCLEOTIDE SEQUENCE [LARGE SCALE GENOMIC DNA]</scope>
    <source>
        <strain evidence="1 2">C2</strain>
    </source>
</reference>
<dbReference type="AlphaFoldDB" id="A0A2N1MME3"/>
<sequence length="576" mass="68644">MLYHYEVCRKCSEEYTVTSKKWCRPCQINYLKNNFTKWTSGNEEIDDFIQKKQLKIYWYANIIIEWIPYNQFIDIKKIEINGDNAVTIYSALWNNGSLHYDSNQEELTRKPNIKVVLKCLNNSQNIIDEFLIEDKICHENMHGISQNPDTKDYIIVLQDIYCEKCGEKYTNERIKWCKSCHINYFINEFKNWTSGNETIDDIILEMQLKINSFDDKIVEWIPYNQFMNIEEIRKVDDNTATIYSALWNNGPLHYNKYKKEWIRNPNLKVTLKCFRYSQDIFDKLFNKDKNYNIGISQNPDTKEYIIVQDKYCEKCGEKYTNKCIKWCKSCHINYFKNEFKNWTSGNETIDDIILEMQLKINSFNGEIVEWIPYNQFINIEEIGKVVDKTATIYSALWSNGSLYYNKSKKKWTRDPNIKVTLKCFNDSQNIIDELLNEAKSYNTCYGISQTPNTKEYIIILQNGISEDELCQTYHINYLKNNFTKWKSGNEKIDIFIQKTQLTDSICEWIPYNQFVNIKEIEKNDDLLTIHSAIWNDSPSYYNSIKEEMIRKSEKVTLITLSYLNKSQNTIDDFLNK</sequence>
<reference evidence="1 2" key="2">
    <citation type="submission" date="2017-10" db="EMBL/GenBank/DDBJ databases">
        <title>Extensive intraspecific genome diversity in a model arbuscular mycorrhizal fungus.</title>
        <authorList>
            <person name="Chen E.C.H."/>
            <person name="Morin E."/>
            <person name="Baudet D."/>
            <person name="Noel J."/>
            <person name="Ndikumana S."/>
            <person name="Charron P."/>
            <person name="St-Onge C."/>
            <person name="Giorgi J."/>
            <person name="Grigoriev I.V."/>
            <person name="Roux C."/>
            <person name="Martin F.M."/>
            <person name="Corradi N."/>
        </authorList>
    </citation>
    <scope>NUCLEOTIDE SEQUENCE [LARGE SCALE GENOMIC DNA]</scope>
    <source>
        <strain evidence="1 2">C2</strain>
    </source>
</reference>
<comment type="caution">
    <text evidence="1">The sequence shown here is derived from an EMBL/GenBank/DDBJ whole genome shotgun (WGS) entry which is preliminary data.</text>
</comment>
<evidence type="ECO:0000313" key="1">
    <source>
        <dbReference type="EMBL" id="PKK62810.1"/>
    </source>
</evidence>
<dbReference type="VEuPathDB" id="FungiDB:FUN_015392"/>
<name>A0A2N1MME3_9GLOM</name>
<proteinExistence type="predicted"/>
<dbReference type="VEuPathDB" id="FungiDB:RhiirA1_449797"/>
<evidence type="ECO:0000313" key="2">
    <source>
        <dbReference type="Proteomes" id="UP000233469"/>
    </source>
</evidence>
<dbReference type="EMBL" id="LLXL01001806">
    <property type="protein sequence ID" value="PKK62810.1"/>
    <property type="molecule type" value="Genomic_DNA"/>
</dbReference>
<protein>
    <submittedName>
        <fullName evidence="1">Uncharacterized protein</fullName>
    </submittedName>
</protein>
<gene>
    <name evidence="1" type="ORF">RhiirC2_855430</name>
</gene>
<organism evidence="1 2">
    <name type="scientific">Rhizophagus irregularis</name>
    <dbReference type="NCBI Taxonomy" id="588596"/>
    <lineage>
        <taxon>Eukaryota</taxon>
        <taxon>Fungi</taxon>
        <taxon>Fungi incertae sedis</taxon>
        <taxon>Mucoromycota</taxon>
        <taxon>Glomeromycotina</taxon>
        <taxon>Glomeromycetes</taxon>
        <taxon>Glomerales</taxon>
        <taxon>Glomeraceae</taxon>
        <taxon>Rhizophagus</taxon>
    </lineage>
</organism>
<dbReference type="VEuPathDB" id="FungiDB:RhiirFUN_025035"/>